<accession>R7QTB0</accession>
<dbReference type="OMA" id="GYWNAGG"/>
<dbReference type="CDD" id="cd10150">
    <property type="entry name" value="CobN_like"/>
    <property type="match status" value="1"/>
</dbReference>
<dbReference type="Proteomes" id="UP000012073">
    <property type="component" value="Unassembled WGS sequence"/>
</dbReference>
<dbReference type="PANTHER" id="PTHR44119">
    <property type="entry name" value="MAGNESIUM-CHELATASE SUBUNIT CHLH, CHLOROPLASTIC"/>
    <property type="match status" value="1"/>
</dbReference>
<keyword evidence="7" id="KW-0149">Chlorophyll biosynthesis</keyword>
<feature type="domain" description="Magnesium chelatase subunit H N-terminal" evidence="11">
    <location>
        <begin position="1"/>
        <end position="70"/>
    </location>
</feature>
<dbReference type="STRING" id="2769.R7QTB0"/>
<dbReference type="GO" id="GO:0016851">
    <property type="term" value="F:magnesium chelatase activity"/>
    <property type="evidence" value="ECO:0007669"/>
    <property type="project" value="UniProtKB-EC"/>
</dbReference>
<dbReference type="EMBL" id="HG002357">
    <property type="protein sequence ID" value="CDF41364.1"/>
    <property type="molecule type" value="Genomic_DNA"/>
</dbReference>
<dbReference type="InterPro" id="IPR022571">
    <property type="entry name" value="Mg_chelatase_H_N"/>
</dbReference>
<keyword evidence="4" id="KW-0436">Ligase</keyword>
<dbReference type="OrthoDB" id="10252009at2759"/>
<evidence type="ECO:0000256" key="6">
    <source>
        <dbReference type="ARBA" id="ARBA00022840"/>
    </source>
</evidence>
<dbReference type="GO" id="GO:0005524">
    <property type="term" value="F:ATP binding"/>
    <property type="evidence" value="ECO:0007669"/>
    <property type="project" value="UniProtKB-KW"/>
</dbReference>
<dbReference type="Pfam" id="PF02514">
    <property type="entry name" value="CobN-Mg_chel"/>
    <property type="match status" value="1"/>
</dbReference>
<evidence type="ECO:0000256" key="4">
    <source>
        <dbReference type="ARBA" id="ARBA00022598"/>
    </source>
</evidence>
<sequence length="1131" mass="124140">MAATRVGTFEMRPGAKRKGLHPVLRSVLRKLGLVGREEDKLAGYLALLKTAPKLLKLVPGSGARDLRHWLKVYAYWNAGGKRNVVEMIKYIAGEVLGVRQGSGGEIVQVPNVGLVHPEWKGHFFEHPSEYVAWYEGRFPERKGWSRVGVLLYRKHVVSELGYIDNLIEWFEEARLVPVPVFITGVEAHIVVRDFLTSTEEERRRGGGERLYGSFRKGKAARVDAVVSTIGFPLVGGPAGSMAGGRNADVGQVILRQLNVPYLVAAPLLIQDLKSWEKNGVAGLQSVVLYSLPELDGAIDTVCIGGLVGEDIFLIRDRVQRLTGRLNKWIALRKKPNSEKKIAIVIYGFPPSIGATGTAALLNVPKSLASMLRRLKAEGYDVGDGDQLSAEQLLTLVKEKDQVMQGGKLNAASAREALQQTTTVPSSDLKRWMSAADTERIEKSWNADMGSSNNIKTFADRHLLGGLRLGNVWIGVQPPLGIVGDPMRMMFDRDLTPHPQYAAFYRWIELGLMADAAIHVGTHGTYEWLPGNPLGNSRDSWSDIFIGDLPNLYVYAANNPSEASLAKRRGYATIISHNVPPYGRAALYGQLEQLKSLIWEFNESMQSAGALERRKEIRIAIEDKLLTSGLNVDLGIDLDKAETIDFIADVSTYLKTLESRLFSSGLHVLGRAPDPGEAVGFVEALLGNDPELIPEGEATALAQSIVASVMDRAEFDAMRDWPDLSASAFKDLELVTSAREVVEKLMETEKELDNMIRGLNGEFIEALPGGDVLRDGAGVLPTGSNIHALDPYRLPSQVAYATGRAIAERVIQVHRDANNGEYPETIAVPLWGLDNIKTKGESVGIVLGLLGAEPVVDGTGRVVRFELMDLERLGRPRVDVLMSLSGIFRDSFEHVVFLLDDVCRRAADSGEPVEQNFIKKHAESVSGEDGDEVDSAARLFSNPPADYGSMVSEQVAESSWDDGAELAGTFVKRNAYVYGRGRNGQRSEATLKKVLSTTARVVQQIDSVEYGLSDIQEYYANTGALLKAARVENEGARVGASIVLRLELRTRLLNPEWARRMLANGSGGAFEVSTRMTALVGWGGTAGFGDDFVFEQAAERYVLDERNRDVIRKASPEAYRYVLPRERAWVGA</sequence>
<reference evidence="13" key="1">
    <citation type="journal article" date="2013" name="Proc. Natl. Acad. Sci. U.S.A.">
        <title>Genome structure and metabolic features in the red seaweed Chondrus crispus shed light on evolution of the Archaeplastida.</title>
        <authorList>
            <person name="Collen J."/>
            <person name="Porcel B."/>
            <person name="Carre W."/>
            <person name="Ball S.G."/>
            <person name="Chaparro C."/>
            <person name="Tonon T."/>
            <person name="Barbeyron T."/>
            <person name="Michel G."/>
            <person name="Noel B."/>
            <person name="Valentin K."/>
            <person name="Elias M."/>
            <person name="Artiguenave F."/>
            <person name="Arun A."/>
            <person name="Aury J.M."/>
            <person name="Barbosa-Neto J.F."/>
            <person name="Bothwell J.H."/>
            <person name="Bouget F.Y."/>
            <person name="Brillet L."/>
            <person name="Cabello-Hurtado F."/>
            <person name="Capella-Gutierrez S."/>
            <person name="Charrier B."/>
            <person name="Cladiere L."/>
            <person name="Cock J.M."/>
            <person name="Coelho S.M."/>
            <person name="Colleoni C."/>
            <person name="Czjzek M."/>
            <person name="Da Silva C."/>
            <person name="Delage L."/>
            <person name="Denoeud F."/>
            <person name="Deschamps P."/>
            <person name="Dittami S.M."/>
            <person name="Gabaldon T."/>
            <person name="Gachon C.M."/>
            <person name="Groisillier A."/>
            <person name="Herve C."/>
            <person name="Jabbari K."/>
            <person name="Katinka M."/>
            <person name="Kloareg B."/>
            <person name="Kowalczyk N."/>
            <person name="Labadie K."/>
            <person name="Leblanc C."/>
            <person name="Lopez P.J."/>
            <person name="McLachlan D.H."/>
            <person name="Meslet-Cladiere L."/>
            <person name="Moustafa A."/>
            <person name="Nehr Z."/>
            <person name="Nyvall Collen P."/>
            <person name="Panaud O."/>
            <person name="Partensky F."/>
            <person name="Poulain J."/>
            <person name="Rensing S.A."/>
            <person name="Rousvoal S."/>
            <person name="Samson G."/>
            <person name="Symeonidi A."/>
            <person name="Weissenbach J."/>
            <person name="Zambounis A."/>
            <person name="Wincker P."/>
            <person name="Boyen C."/>
        </authorList>
    </citation>
    <scope>NUCLEOTIDE SEQUENCE [LARGE SCALE GENOMIC DNA]</scope>
    <source>
        <strain evidence="13">cv. Stackhouse</strain>
    </source>
</reference>
<dbReference type="GO" id="GO:0015995">
    <property type="term" value="P:chlorophyll biosynthetic process"/>
    <property type="evidence" value="ECO:0007669"/>
    <property type="project" value="UniProtKB-KW"/>
</dbReference>
<comment type="catalytic activity">
    <reaction evidence="9">
        <text>protoporphyrin IX + Mg(2+) + ATP + H2O = Mg-protoporphyrin IX + ADP + phosphate + 3 H(+)</text>
        <dbReference type="Rhea" id="RHEA:13961"/>
        <dbReference type="ChEBI" id="CHEBI:15377"/>
        <dbReference type="ChEBI" id="CHEBI:15378"/>
        <dbReference type="ChEBI" id="CHEBI:18420"/>
        <dbReference type="ChEBI" id="CHEBI:30616"/>
        <dbReference type="ChEBI" id="CHEBI:43474"/>
        <dbReference type="ChEBI" id="CHEBI:57306"/>
        <dbReference type="ChEBI" id="CHEBI:60492"/>
        <dbReference type="ChEBI" id="CHEBI:456216"/>
        <dbReference type="EC" id="6.6.1.1"/>
    </reaction>
</comment>
<evidence type="ECO:0000256" key="8">
    <source>
        <dbReference type="ARBA" id="ARBA00023444"/>
    </source>
</evidence>
<dbReference type="Gramene" id="CDF41364">
    <property type="protein sequence ID" value="CDF41364"/>
    <property type="gene ID" value="CHC_T00000990001"/>
</dbReference>
<evidence type="ECO:0000256" key="2">
    <source>
        <dbReference type="ARBA" id="ARBA00012825"/>
    </source>
</evidence>
<dbReference type="PhylomeDB" id="R7QTB0"/>
<comment type="similarity">
    <text evidence="1">Belongs to the Mg-chelatase subunit H family.</text>
</comment>
<keyword evidence="6" id="KW-0067">ATP-binding</keyword>
<feature type="domain" description="CobN/magnesium chelatase" evidence="10">
    <location>
        <begin position="73"/>
        <end position="1122"/>
    </location>
</feature>
<organism evidence="12 13">
    <name type="scientific">Chondrus crispus</name>
    <name type="common">Carrageen Irish moss</name>
    <name type="synonym">Polymorpha crispa</name>
    <dbReference type="NCBI Taxonomy" id="2769"/>
    <lineage>
        <taxon>Eukaryota</taxon>
        <taxon>Rhodophyta</taxon>
        <taxon>Florideophyceae</taxon>
        <taxon>Rhodymeniophycidae</taxon>
        <taxon>Gigartinales</taxon>
        <taxon>Gigartinaceae</taxon>
        <taxon>Chondrus</taxon>
    </lineage>
</organism>
<dbReference type="AlphaFoldDB" id="R7QTB0"/>
<evidence type="ECO:0000259" key="10">
    <source>
        <dbReference type="Pfam" id="PF02514"/>
    </source>
</evidence>
<evidence type="ECO:0000256" key="1">
    <source>
        <dbReference type="ARBA" id="ARBA00010851"/>
    </source>
</evidence>
<comment type="pathway">
    <text evidence="8">Porphyrin-containing compound metabolism.</text>
</comment>
<evidence type="ECO:0000313" key="13">
    <source>
        <dbReference type="Proteomes" id="UP000012073"/>
    </source>
</evidence>
<name>R7QTB0_CHOCR</name>
<evidence type="ECO:0000313" key="12">
    <source>
        <dbReference type="EMBL" id="CDF41364.1"/>
    </source>
</evidence>
<gene>
    <name evidence="12" type="ORF">CHC_T00000990001</name>
</gene>
<evidence type="ECO:0000256" key="7">
    <source>
        <dbReference type="ARBA" id="ARBA00023171"/>
    </source>
</evidence>
<dbReference type="RefSeq" id="XP_005711658.1">
    <property type="nucleotide sequence ID" value="XM_005711601.1"/>
</dbReference>
<keyword evidence="3" id="KW-0602">Photosynthesis</keyword>
<dbReference type="EC" id="6.6.1.1" evidence="2"/>
<dbReference type="InterPro" id="IPR003672">
    <property type="entry name" value="CobN/Mg_chltase"/>
</dbReference>
<dbReference type="KEGG" id="ccp:CHC_T00000990001"/>
<evidence type="ECO:0000256" key="5">
    <source>
        <dbReference type="ARBA" id="ARBA00022741"/>
    </source>
</evidence>
<protein>
    <recommendedName>
        <fullName evidence="2">magnesium chelatase</fullName>
        <ecNumber evidence="2">6.6.1.1</ecNumber>
    </recommendedName>
</protein>
<keyword evidence="13" id="KW-1185">Reference proteome</keyword>
<evidence type="ECO:0000259" key="11">
    <source>
        <dbReference type="Pfam" id="PF11965"/>
    </source>
</evidence>
<dbReference type="Pfam" id="PF11965">
    <property type="entry name" value="DUF3479"/>
    <property type="match status" value="1"/>
</dbReference>
<dbReference type="GeneID" id="17319377"/>
<keyword evidence="5" id="KW-0547">Nucleotide-binding</keyword>
<dbReference type="PANTHER" id="PTHR44119:SF1">
    <property type="entry name" value="MAGNESIUM-CHELATASE SUBUNIT CHLH, CHLOROPLASTIC"/>
    <property type="match status" value="1"/>
</dbReference>
<proteinExistence type="inferred from homology"/>
<evidence type="ECO:0000256" key="9">
    <source>
        <dbReference type="ARBA" id="ARBA00048693"/>
    </source>
</evidence>
<evidence type="ECO:0000256" key="3">
    <source>
        <dbReference type="ARBA" id="ARBA00022531"/>
    </source>
</evidence>
<dbReference type="GO" id="GO:0015979">
    <property type="term" value="P:photosynthesis"/>
    <property type="evidence" value="ECO:0007669"/>
    <property type="project" value="UniProtKB-KW"/>
</dbReference>